<dbReference type="InterPro" id="IPR039448">
    <property type="entry name" value="Beta_helix"/>
</dbReference>
<keyword evidence="3 4" id="KW-0732">Signal</keyword>
<proteinExistence type="predicted"/>
<dbReference type="RefSeq" id="WP_150415993.1">
    <property type="nucleotide sequence ID" value="NZ_VYQF01000005.1"/>
</dbReference>
<dbReference type="Pfam" id="PF13229">
    <property type="entry name" value="Beta_helix"/>
    <property type="match status" value="1"/>
</dbReference>
<dbReference type="Gene3D" id="2.160.20.10">
    <property type="entry name" value="Single-stranded right-handed beta-helix, Pectin lyase-like"/>
    <property type="match status" value="1"/>
</dbReference>
<dbReference type="PANTHER" id="PTHR40088:SF2">
    <property type="entry name" value="SECRETED SUGAR HYDROLASE"/>
    <property type="match status" value="1"/>
</dbReference>
<dbReference type="InterPro" id="IPR052052">
    <property type="entry name" value="Polysaccharide_Lyase_9"/>
</dbReference>
<reference evidence="8 9" key="1">
    <citation type="submission" date="2019-09" db="EMBL/GenBank/DDBJ databases">
        <title>Draft genome sequence of Ginsengibacter sp. BR5-29.</title>
        <authorList>
            <person name="Im W.-T."/>
        </authorList>
    </citation>
    <scope>NUCLEOTIDE SEQUENCE [LARGE SCALE GENOMIC DNA]</scope>
    <source>
        <strain evidence="8 9">BR5-29</strain>
    </source>
</reference>
<feature type="domain" description="Right handed beta helix" evidence="6">
    <location>
        <begin position="258"/>
        <end position="443"/>
    </location>
</feature>
<dbReference type="InterPro" id="IPR011050">
    <property type="entry name" value="Pectin_lyase_fold/virulence"/>
</dbReference>
<dbReference type="Gene3D" id="2.60.40.1180">
    <property type="entry name" value="Golgi alpha-mannosidase II"/>
    <property type="match status" value="1"/>
</dbReference>
<evidence type="ECO:0000256" key="3">
    <source>
        <dbReference type="ARBA" id="ARBA00022729"/>
    </source>
</evidence>
<evidence type="ECO:0000256" key="1">
    <source>
        <dbReference type="ARBA" id="ARBA00004613"/>
    </source>
</evidence>
<dbReference type="Proteomes" id="UP000326903">
    <property type="component" value="Unassembled WGS sequence"/>
</dbReference>
<feature type="domain" description="Glycoside hydrolase 120 insertion" evidence="7">
    <location>
        <begin position="106"/>
        <end position="209"/>
    </location>
</feature>
<dbReference type="InterPro" id="IPR012334">
    <property type="entry name" value="Pectin_lyas_fold"/>
</dbReference>
<dbReference type="GO" id="GO:0005576">
    <property type="term" value="C:extracellular region"/>
    <property type="evidence" value="ECO:0007669"/>
    <property type="project" value="UniProtKB-SubCell"/>
</dbReference>
<feature type="signal peptide" evidence="4">
    <location>
        <begin position="1"/>
        <end position="18"/>
    </location>
</feature>
<evidence type="ECO:0000259" key="7">
    <source>
        <dbReference type="Pfam" id="PF21258"/>
    </source>
</evidence>
<organism evidence="8 9">
    <name type="scientific">Ginsengibacter hankyongi</name>
    <dbReference type="NCBI Taxonomy" id="2607284"/>
    <lineage>
        <taxon>Bacteria</taxon>
        <taxon>Pseudomonadati</taxon>
        <taxon>Bacteroidota</taxon>
        <taxon>Chitinophagia</taxon>
        <taxon>Chitinophagales</taxon>
        <taxon>Chitinophagaceae</taxon>
        <taxon>Ginsengibacter</taxon>
    </lineage>
</organism>
<accession>A0A5J5IG15</accession>
<comment type="subcellular location">
    <subcellularLocation>
        <location evidence="1">Secreted</location>
    </subcellularLocation>
</comment>
<dbReference type="SMART" id="SM00710">
    <property type="entry name" value="PbH1"/>
    <property type="match status" value="4"/>
</dbReference>
<dbReference type="SUPFAM" id="SSF51126">
    <property type="entry name" value="Pectin lyase-like"/>
    <property type="match status" value="1"/>
</dbReference>
<dbReference type="InterPro" id="IPR006626">
    <property type="entry name" value="PbH1"/>
</dbReference>
<dbReference type="InterPro" id="IPR049169">
    <property type="entry name" value="Glyco_hydro_120_ins"/>
</dbReference>
<feature type="domain" description="DUF1565" evidence="5">
    <location>
        <begin position="34"/>
        <end position="75"/>
    </location>
</feature>
<evidence type="ECO:0000259" key="5">
    <source>
        <dbReference type="Pfam" id="PF07602"/>
    </source>
</evidence>
<keyword evidence="9" id="KW-1185">Reference proteome</keyword>
<evidence type="ECO:0000313" key="8">
    <source>
        <dbReference type="EMBL" id="KAA9037759.1"/>
    </source>
</evidence>
<name>A0A5J5IG15_9BACT</name>
<dbReference type="PANTHER" id="PTHR40088">
    <property type="entry name" value="PECTATE LYASE (EUROFUNG)"/>
    <property type="match status" value="1"/>
</dbReference>
<dbReference type="InterPro" id="IPR011459">
    <property type="entry name" value="DUF1565"/>
</dbReference>
<evidence type="ECO:0000259" key="6">
    <source>
        <dbReference type="Pfam" id="PF13229"/>
    </source>
</evidence>
<dbReference type="AlphaFoldDB" id="A0A5J5IG15"/>
<dbReference type="Pfam" id="PF21258">
    <property type="entry name" value="Glyco_hydro_120_ins"/>
    <property type="match status" value="1"/>
</dbReference>
<evidence type="ECO:0000256" key="4">
    <source>
        <dbReference type="SAM" id="SignalP"/>
    </source>
</evidence>
<gene>
    <name evidence="8" type="ORF">FW778_16860</name>
</gene>
<comment type="caution">
    <text evidence="8">The sequence shown here is derived from an EMBL/GenBank/DDBJ whole genome shotgun (WGS) entry which is preliminary data.</text>
</comment>
<dbReference type="EMBL" id="VYQF01000005">
    <property type="protein sequence ID" value="KAA9037759.1"/>
    <property type="molecule type" value="Genomic_DNA"/>
</dbReference>
<keyword evidence="2" id="KW-0964">Secreted</keyword>
<dbReference type="GO" id="GO:0016837">
    <property type="term" value="F:carbon-oxygen lyase activity, acting on polysaccharides"/>
    <property type="evidence" value="ECO:0007669"/>
    <property type="project" value="TreeGrafter"/>
</dbReference>
<dbReference type="Pfam" id="PF07602">
    <property type="entry name" value="DUF1565"/>
    <property type="match status" value="1"/>
</dbReference>
<evidence type="ECO:0000313" key="9">
    <source>
        <dbReference type="Proteomes" id="UP000326903"/>
    </source>
</evidence>
<evidence type="ECO:0000256" key="2">
    <source>
        <dbReference type="ARBA" id="ARBA00022525"/>
    </source>
</evidence>
<feature type="chain" id="PRO_5023821570" evidence="4">
    <location>
        <begin position="19"/>
        <end position="644"/>
    </location>
</feature>
<sequence length="644" mass="71891">MKKLLVVAFVLNSVVVSAQQNPYTLHHIEYHVSVKGDDHNRGSLSQPFRTISAAANVAMPGDVITVHTGYYREQITPPRGGNSNSERITYQAAKGEKVVIKGSEIIKGWKKLENDTWKVTIPNTFFGDFNPYKELIHGDWFTPTPKDRKYHRGAVYLKGDWLTEAAKKEEVMASADKKNLLWWAEVDSTITTIWAQFKNADPNKELVEINVRPTVFYPDKPFINFITVRGFTMEQAATNWAPPTAEQPGLIGTHWSRGWIIENNTIEYSKCSGISLGKYGDYYDNKNTESAKGYVGTIERALAFGWNKGTIGGHIVRNNTIAYCEQTGIVGSMGCSFSTIEGNTIHDIYVHRLFTGAEMAGIKFHGAIDVQIKHNHIYHVGGVAGIWLDWMAQGAQIKNNLMNDNATDIFLEVDHGPMLISNNILLSKTNLLMNSSGAAFVHNLFGGKIDVIHYDARLTPYMKPHSTYVVALHDNPSGNIQFINNLFVNGGDASQYSNALLPVVFDGNVYTKGAVRAIKNSGQDRFGEMNKNAEKQMKEYKEHIATEMNALVDNGFDGSVNLLQQGKGMYLDIAFDEKWLAQKHKLVTTETLFKAIVPDLPFQNVDGSALWIDKDYLGKKRNVANPSPGPFEIMGTGKQKIEVW</sequence>
<protein>
    <submittedName>
        <fullName evidence="8">DUF1565 domain-containing protein</fullName>
    </submittedName>
</protein>
<dbReference type="InterPro" id="IPR013780">
    <property type="entry name" value="Glyco_hydro_b"/>
</dbReference>